<gene>
    <name evidence="10" type="ORF">SAMN04488042_10914</name>
</gene>
<keyword evidence="4 7" id="KW-0133">Cell shape</keyword>
<dbReference type="Pfam" id="PF03734">
    <property type="entry name" value="YkuD"/>
    <property type="match status" value="1"/>
</dbReference>
<evidence type="ECO:0000256" key="8">
    <source>
        <dbReference type="SAM" id="SignalP"/>
    </source>
</evidence>
<feature type="chain" id="PRO_5011647551" evidence="8">
    <location>
        <begin position="23"/>
        <end position="149"/>
    </location>
</feature>
<keyword evidence="11" id="KW-1185">Reference proteome</keyword>
<dbReference type="GO" id="GO:0018104">
    <property type="term" value="P:peptidoglycan-protein cross-linking"/>
    <property type="evidence" value="ECO:0007669"/>
    <property type="project" value="TreeGrafter"/>
</dbReference>
<comment type="similarity">
    <text evidence="2">Belongs to the YkuD family.</text>
</comment>
<dbReference type="PROSITE" id="PS52029">
    <property type="entry name" value="LD_TPASE"/>
    <property type="match status" value="1"/>
</dbReference>
<dbReference type="Gene3D" id="2.40.440.10">
    <property type="entry name" value="L,D-transpeptidase catalytic domain-like"/>
    <property type="match status" value="1"/>
</dbReference>
<dbReference type="STRING" id="254406.SAMN04488042_10914"/>
<reference evidence="10 11" key="1">
    <citation type="submission" date="2016-10" db="EMBL/GenBank/DDBJ databases">
        <authorList>
            <person name="de Groot N.N."/>
        </authorList>
    </citation>
    <scope>NUCLEOTIDE SEQUENCE [LARGE SCALE GENOMIC DNA]</scope>
    <source>
        <strain evidence="10 11">DSM 15283</strain>
    </source>
</reference>
<evidence type="ECO:0000313" key="11">
    <source>
        <dbReference type="Proteomes" id="UP000199144"/>
    </source>
</evidence>
<keyword evidence="5 7" id="KW-0573">Peptidoglycan synthesis</keyword>
<dbReference type="InterPro" id="IPR038063">
    <property type="entry name" value="Transpep_catalytic_dom"/>
</dbReference>
<dbReference type="GO" id="GO:0005576">
    <property type="term" value="C:extracellular region"/>
    <property type="evidence" value="ECO:0007669"/>
    <property type="project" value="TreeGrafter"/>
</dbReference>
<evidence type="ECO:0000313" key="10">
    <source>
        <dbReference type="EMBL" id="SFM56326.1"/>
    </source>
</evidence>
<dbReference type="PANTHER" id="PTHR30582:SF2">
    <property type="entry name" value="L,D-TRANSPEPTIDASE YCIB-RELATED"/>
    <property type="match status" value="1"/>
</dbReference>
<dbReference type="GO" id="GO:0071555">
    <property type="term" value="P:cell wall organization"/>
    <property type="evidence" value="ECO:0007669"/>
    <property type="project" value="UniProtKB-UniRule"/>
</dbReference>
<feature type="signal peptide" evidence="8">
    <location>
        <begin position="1"/>
        <end position="22"/>
    </location>
</feature>
<accession>A0A1I4RVQ9</accession>
<feature type="domain" description="L,D-TPase catalytic" evidence="9">
    <location>
        <begin position="28"/>
        <end position="144"/>
    </location>
</feature>
<evidence type="ECO:0000256" key="3">
    <source>
        <dbReference type="ARBA" id="ARBA00022679"/>
    </source>
</evidence>
<comment type="pathway">
    <text evidence="1 7">Cell wall biogenesis; peptidoglycan biosynthesis.</text>
</comment>
<dbReference type="PANTHER" id="PTHR30582">
    <property type="entry name" value="L,D-TRANSPEPTIDASE"/>
    <property type="match status" value="1"/>
</dbReference>
<dbReference type="InterPro" id="IPR050979">
    <property type="entry name" value="LD-transpeptidase"/>
</dbReference>
<dbReference type="GO" id="GO:0016740">
    <property type="term" value="F:transferase activity"/>
    <property type="evidence" value="ECO:0007669"/>
    <property type="project" value="UniProtKB-KW"/>
</dbReference>
<evidence type="ECO:0000256" key="2">
    <source>
        <dbReference type="ARBA" id="ARBA00005992"/>
    </source>
</evidence>
<evidence type="ECO:0000256" key="7">
    <source>
        <dbReference type="PROSITE-ProRule" id="PRU01373"/>
    </source>
</evidence>
<dbReference type="CDD" id="cd16913">
    <property type="entry name" value="YkuD_like"/>
    <property type="match status" value="1"/>
</dbReference>
<evidence type="ECO:0000256" key="4">
    <source>
        <dbReference type="ARBA" id="ARBA00022960"/>
    </source>
</evidence>
<name>A0A1I4RVQ9_9RHOB</name>
<keyword evidence="6 7" id="KW-0961">Cell wall biogenesis/degradation</keyword>
<keyword evidence="8" id="KW-0732">Signal</keyword>
<evidence type="ECO:0000259" key="9">
    <source>
        <dbReference type="PROSITE" id="PS52029"/>
    </source>
</evidence>
<feature type="active site" description="Nucleophile" evidence="7">
    <location>
        <position position="116"/>
    </location>
</feature>
<evidence type="ECO:0000256" key="5">
    <source>
        <dbReference type="ARBA" id="ARBA00022984"/>
    </source>
</evidence>
<dbReference type="GO" id="GO:0008360">
    <property type="term" value="P:regulation of cell shape"/>
    <property type="evidence" value="ECO:0007669"/>
    <property type="project" value="UniProtKB-UniRule"/>
</dbReference>
<dbReference type="RefSeq" id="WP_093095625.1">
    <property type="nucleotide sequence ID" value="NZ_FOTQ01000009.1"/>
</dbReference>
<sequence length="149" mass="16279">MRSLRGFLVALLCALLPGVATAGATETVVARVNKTTQTLTVYFDGWPIFRDWPVSTARPGKCTPNGLFRAQSLSRYHRSSLYNNAPMPFAIFFNGNYAVHGTDQTARLGTPASAGCVRLHPENAEILFDLTLSVGLKNMWVEIIAPPPE</sequence>
<dbReference type="AlphaFoldDB" id="A0A1I4RVQ9"/>
<dbReference type="GO" id="GO:0071972">
    <property type="term" value="F:peptidoglycan L,D-transpeptidase activity"/>
    <property type="evidence" value="ECO:0007669"/>
    <property type="project" value="TreeGrafter"/>
</dbReference>
<dbReference type="EMBL" id="FOTQ01000009">
    <property type="protein sequence ID" value="SFM56326.1"/>
    <property type="molecule type" value="Genomic_DNA"/>
</dbReference>
<protein>
    <submittedName>
        <fullName evidence="10">L,D-transpeptidase catalytic domain</fullName>
    </submittedName>
</protein>
<organism evidence="10 11">
    <name type="scientific">Shimia aestuarii</name>
    <dbReference type="NCBI Taxonomy" id="254406"/>
    <lineage>
        <taxon>Bacteria</taxon>
        <taxon>Pseudomonadati</taxon>
        <taxon>Pseudomonadota</taxon>
        <taxon>Alphaproteobacteria</taxon>
        <taxon>Rhodobacterales</taxon>
        <taxon>Roseobacteraceae</taxon>
    </lineage>
</organism>
<evidence type="ECO:0000256" key="6">
    <source>
        <dbReference type="ARBA" id="ARBA00023316"/>
    </source>
</evidence>
<evidence type="ECO:0000256" key="1">
    <source>
        <dbReference type="ARBA" id="ARBA00004752"/>
    </source>
</evidence>
<dbReference type="SUPFAM" id="SSF141523">
    <property type="entry name" value="L,D-transpeptidase catalytic domain-like"/>
    <property type="match status" value="1"/>
</dbReference>
<dbReference type="InterPro" id="IPR005490">
    <property type="entry name" value="LD_TPept_cat_dom"/>
</dbReference>
<dbReference type="UniPathway" id="UPA00219"/>
<feature type="active site" description="Proton donor/acceptor" evidence="7">
    <location>
        <position position="100"/>
    </location>
</feature>
<proteinExistence type="inferred from homology"/>
<keyword evidence="3" id="KW-0808">Transferase</keyword>
<dbReference type="Proteomes" id="UP000199144">
    <property type="component" value="Unassembled WGS sequence"/>
</dbReference>
<dbReference type="OrthoDB" id="463216at2"/>